<evidence type="ECO:0000256" key="7">
    <source>
        <dbReference type="SAM" id="MobiDB-lite"/>
    </source>
</evidence>
<dbReference type="InterPro" id="IPR012341">
    <property type="entry name" value="6hp_glycosidase-like_sf"/>
</dbReference>
<evidence type="ECO:0000256" key="1">
    <source>
        <dbReference type="ARBA" id="ARBA00005615"/>
    </source>
</evidence>
<dbReference type="WBParaSite" id="jg22622">
    <property type="protein sequence ID" value="jg22622"/>
    <property type="gene ID" value="jg22622"/>
</dbReference>
<evidence type="ECO:0000313" key="8">
    <source>
        <dbReference type="Proteomes" id="UP000887574"/>
    </source>
</evidence>
<dbReference type="Proteomes" id="UP000887574">
    <property type="component" value="Unplaced"/>
</dbReference>
<dbReference type="InterPro" id="IPR018232">
    <property type="entry name" value="Glyco_hydro_37_CS"/>
</dbReference>
<comment type="catalytic activity">
    <reaction evidence="6">
        <text>alpha,alpha-trehalose + H2O = alpha-D-glucose + beta-D-glucose</text>
        <dbReference type="Rhea" id="RHEA:32675"/>
        <dbReference type="ChEBI" id="CHEBI:15377"/>
        <dbReference type="ChEBI" id="CHEBI:15903"/>
        <dbReference type="ChEBI" id="CHEBI:16551"/>
        <dbReference type="ChEBI" id="CHEBI:17925"/>
        <dbReference type="EC" id="3.2.1.28"/>
    </reaction>
</comment>
<reference evidence="9" key="1">
    <citation type="submission" date="2022-11" db="UniProtKB">
        <authorList>
            <consortium name="WormBaseParasite"/>
        </authorList>
    </citation>
    <scope>IDENTIFICATION</scope>
</reference>
<dbReference type="PRINTS" id="PR00744">
    <property type="entry name" value="GLHYDRLASE37"/>
</dbReference>
<keyword evidence="8" id="KW-1185">Reference proteome</keyword>
<dbReference type="InterPro" id="IPR001661">
    <property type="entry name" value="Glyco_hydro_37"/>
</dbReference>
<evidence type="ECO:0000256" key="6">
    <source>
        <dbReference type="RuleBase" id="RU361180"/>
    </source>
</evidence>
<comment type="similarity">
    <text evidence="1 6">Belongs to the glycosyl hydrolase 37 family.</text>
</comment>
<keyword evidence="5 6" id="KW-0326">Glycosidase</keyword>
<dbReference type="Gene3D" id="1.50.10.10">
    <property type="match status" value="2"/>
</dbReference>
<dbReference type="PANTHER" id="PTHR23403:SF24">
    <property type="entry name" value="TREHALASE"/>
    <property type="match status" value="1"/>
</dbReference>
<accession>A0A915DSB1</accession>
<feature type="compositionally biased region" description="Polar residues" evidence="7">
    <location>
        <begin position="43"/>
        <end position="59"/>
    </location>
</feature>
<name>A0A915DSB1_9BILA</name>
<evidence type="ECO:0000256" key="2">
    <source>
        <dbReference type="ARBA" id="ARBA00012757"/>
    </source>
</evidence>
<evidence type="ECO:0000256" key="3">
    <source>
        <dbReference type="ARBA" id="ARBA00019905"/>
    </source>
</evidence>
<dbReference type="SUPFAM" id="SSF48208">
    <property type="entry name" value="Six-hairpin glycosidases"/>
    <property type="match status" value="1"/>
</dbReference>
<feature type="region of interest" description="Disordered" evidence="7">
    <location>
        <begin position="37"/>
        <end position="68"/>
    </location>
</feature>
<dbReference type="GO" id="GO:0005993">
    <property type="term" value="P:trehalose catabolic process"/>
    <property type="evidence" value="ECO:0007669"/>
    <property type="project" value="TreeGrafter"/>
</dbReference>
<organism evidence="8 9">
    <name type="scientific">Ditylenchus dipsaci</name>
    <dbReference type="NCBI Taxonomy" id="166011"/>
    <lineage>
        <taxon>Eukaryota</taxon>
        <taxon>Metazoa</taxon>
        <taxon>Ecdysozoa</taxon>
        <taxon>Nematoda</taxon>
        <taxon>Chromadorea</taxon>
        <taxon>Rhabditida</taxon>
        <taxon>Tylenchina</taxon>
        <taxon>Tylenchomorpha</taxon>
        <taxon>Sphaerularioidea</taxon>
        <taxon>Anguinidae</taxon>
        <taxon>Anguininae</taxon>
        <taxon>Ditylenchus</taxon>
    </lineage>
</organism>
<dbReference type="InterPro" id="IPR008928">
    <property type="entry name" value="6-hairpin_glycosidase_sf"/>
</dbReference>
<keyword evidence="4 6" id="KW-0378">Hydrolase</keyword>
<evidence type="ECO:0000256" key="4">
    <source>
        <dbReference type="ARBA" id="ARBA00022801"/>
    </source>
</evidence>
<evidence type="ECO:0000256" key="5">
    <source>
        <dbReference type="ARBA" id="ARBA00023295"/>
    </source>
</evidence>
<evidence type="ECO:0000313" key="9">
    <source>
        <dbReference type="WBParaSite" id="jg22622"/>
    </source>
</evidence>
<dbReference type="AlphaFoldDB" id="A0A915DSB1"/>
<dbReference type="GO" id="GO:0004555">
    <property type="term" value="F:alpha,alpha-trehalase activity"/>
    <property type="evidence" value="ECO:0007669"/>
    <property type="project" value="UniProtKB-EC"/>
</dbReference>
<proteinExistence type="inferred from homology"/>
<sequence>MISKKKVETRSLASTHTEVAANNTLAVKLLAQFLQQEGDKPPNSDNQLVASTPLATNNHQGGGETDQPKENIHITAAAVVQAIKDMRDQIYCSGTLLAAVQGSKLFGDCKHFVDMPLKTNAENTLAAWNLLLSSEHFEQPGGELEDYQPLDFNAEEQFDNIIDPSFRSWAQELHRKWPTLCRRVSEKVLSDPNRYSLIALPKPFVVPGGRFREMYYWDSFFTIKGLLASGIRVWLCSQWQRVYYLNRSQPLCLHEGDEILYHQQKVLSSRLEVLLVPLPRGCTRPRPESYREDVESAEHIQDLLEKCRLWGDIAAAAESGRDFSARWFENNPEAPMAGKMGSTRTSSILPVDLNSIICGNLKIFAEFYSLLGNEEASKHSMEQYELMRETIHKIFWNEELGCWFDWDIITQKHLDNYYDTNFFHFSLAALTTGVLAFPGGLPSSLITSGQQWDFPNAWAPTTWVIINGLRSAEKLCDVKNNGGRMYEKYNVASGCFRNAGGVGGEYEVQEGFGWTNGVILDLLKTYHSEINWNITDGLENNSNVQSEQCECCRPKWWSWTRHPGSHPRGSDQLCCATTEPQAIFIHSVASNQQIVE</sequence>
<dbReference type="EC" id="3.2.1.28" evidence="2 6"/>
<dbReference type="PANTHER" id="PTHR23403">
    <property type="entry name" value="TREHALASE"/>
    <property type="match status" value="1"/>
</dbReference>
<dbReference type="Pfam" id="PF01204">
    <property type="entry name" value="Trehalase"/>
    <property type="match status" value="2"/>
</dbReference>
<protein>
    <recommendedName>
        <fullName evidence="3 6">Trehalase</fullName>
        <ecNumber evidence="2 6">3.2.1.28</ecNumber>
    </recommendedName>
    <alternativeName>
        <fullName evidence="6">Alpha-trehalose glucohydrolase</fullName>
    </alternativeName>
</protein>
<dbReference type="PROSITE" id="PS00928">
    <property type="entry name" value="TREHALASE_2"/>
    <property type="match status" value="1"/>
</dbReference>